<organism evidence="2 3">
    <name type="scientific">Sinanodonta woodiana</name>
    <name type="common">Chinese pond mussel</name>
    <name type="synonym">Anodonta woodiana</name>
    <dbReference type="NCBI Taxonomy" id="1069815"/>
    <lineage>
        <taxon>Eukaryota</taxon>
        <taxon>Metazoa</taxon>
        <taxon>Spiralia</taxon>
        <taxon>Lophotrochozoa</taxon>
        <taxon>Mollusca</taxon>
        <taxon>Bivalvia</taxon>
        <taxon>Autobranchia</taxon>
        <taxon>Heteroconchia</taxon>
        <taxon>Palaeoheterodonta</taxon>
        <taxon>Unionida</taxon>
        <taxon>Unionoidea</taxon>
        <taxon>Unionidae</taxon>
        <taxon>Unioninae</taxon>
        <taxon>Sinanodonta</taxon>
    </lineage>
</organism>
<accession>A0ABD3VLM9</accession>
<evidence type="ECO:0000313" key="2">
    <source>
        <dbReference type="EMBL" id="KAL3862491.1"/>
    </source>
</evidence>
<gene>
    <name evidence="2" type="ORF">ACJMK2_008452</name>
</gene>
<dbReference type="Proteomes" id="UP001634394">
    <property type="component" value="Unassembled WGS sequence"/>
</dbReference>
<sequence>MKADRPARLGRIDFDHGEANLIFGSTEPIGARRCGDIRLGNTLPLSSVTGNPDTNALSSNHYQTE</sequence>
<feature type="region of interest" description="Disordered" evidence="1">
    <location>
        <begin position="43"/>
        <end position="65"/>
    </location>
</feature>
<comment type="caution">
    <text evidence="2">The sequence shown here is derived from an EMBL/GenBank/DDBJ whole genome shotgun (WGS) entry which is preliminary data.</text>
</comment>
<proteinExistence type="predicted"/>
<evidence type="ECO:0000256" key="1">
    <source>
        <dbReference type="SAM" id="MobiDB-lite"/>
    </source>
</evidence>
<reference evidence="2 3" key="1">
    <citation type="submission" date="2024-11" db="EMBL/GenBank/DDBJ databases">
        <title>Chromosome-level genome assembly of the freshwater bivalve Anodonta woodiana.</title>
        <authorList>
            <person name="Chen X."/>
        </authorList>
    </citation>
    <scope>NUCLEOTIDE SEQUENCE [LARGE SCALE GENOMIC DNA]</scope>
    <source>
        <strain evidence="2">MN2024</strain>
        <tissue evidence="2">Gills</tissue>
    </source>
</reference>
<dbReference type="EMBL" id="JBJQND010000011">
    <property type="protein sequence ID" value="KAL3862491.1"/>
    <property type="molecule type" value="Genomic_DNA"/>
</dbReference>
<keyword evidence="3" id="KW-1185">Reference proteome</keyword>
<protein>
    <submittedName>
        <fullName evidence="2">Uncharacterized protein</fullName>
    </submittedName>
</protein>
<evidence type="ECO:0000313" key="3">
    <source>
        <dbReference type="Proteomes" id="UP001634394"/>
    </source>
</evidence>
<dbReference type="AlphaFoldDB" id="A0ABD3VLM9"/>
<name>A0ABD3VLM9_SINWO</name>